<reference evidence="2 3" key="1">
    <citation type="journal article" date="2009" name="PLoS Genet.">
        <title>Genomic analysis of the basal lineage fungus Rhizopus oryzae reveals a whole-genome duplication.</title>
        <authorList>
            <person name="Ma L.-J."/>
            <person name="Ibrahim A.S."/>
            <person name="Skory C."/>
            <person name="Grabherr M.G."/>
            <person name="Burger G."/>
            <person name="Butler M."/>
            <person name="Elias M."/>
            <person name="Idnurm A."/>
            <person name="Lang B.F."/>
            <person name="Sone T."/>
            <person name="Abe A."/>
            <person name="Calvo S.E."/>
            <person name="Corrochano L.M."/>
            <person name="Engels R."/>
            <person name="Fu J."/>
            <person name="Hansberg W."/>
            <person name="Kim J.-M."/>
            <person name="Kodira C.D."/>
            <person name="Koehrsen M.J."/>
            <person name="Liu B."/>
            <person name="Miranda-Saavedra D."/>
            <person name="O'Leary S."/>
            <person name="Ortiz-Castellanos L."/>
            <person name="Poulter R."/>
            <person name="Rodriguez-Romero J."/>
            <person name="Ruiz-Herrera J."/>
            <person name="Shen Y.-Q."/>
            <person name="Zeng Q."/>
            <person name="Galagan J."/>
            <person name="Birren B.W."/>
            <person name="Cuomo C.A."/>
            <person name="Wickes B.L."/>
        </authorList>
    </citation>
    <scope>NUCLEOTIDE SEQUENCE [LARGE SCALE GENOMIC DNA]</scope>
    <source>
        <strain evidence="3">RA 99-880 / ATCC MYA-4621 / FGSC 9543 / NRRL 43880</strain>
    </source>
</reference>
<organism evidence="2 3">
    <name type="scientific">Rhizopus delemar (strain RA 99-880 / ATCC MYA-4621 / FGSC 9543 / NRRL 43880)</name>
    <name type="common">Mucormycosis agent</name>
    <name type="synonym">Rhizopus arrhizus var. delemar</name>
    <dbReference type="NCBI Taxonomy" id="246409"/>
    <lineage>
        <taxon>Eukaryota</taxon>
        <taxon>Fungi</taxon>
        <taxon>Fungi incertae sedis</taxon>
        <taxon>Mucoromycota</taxon>
        <taxon>Mucoromycotina</taxon>
        <taxon>Mucoromycetes</taxon>
        <taxon>Mucorales</taxon>
        <taxon>Mucorineae</taxon>
        <taxon>Rhizopodaceae</taxon>
        <taxon>Rhizopus</taxon>
    </lineage>
</organism>
<dbReference type="VEuPathDB" id="FungiDB:RO3G_01789"/>
<dbReference type="InParanoid" id="I1BLK5"/>
<name>I1BLK5_RHIO9</name>
<evidence type="ECO:0000313" key="3">
    <source>
        <dbReference type="Proteomes" id="UP000009138"/>
    </source>
</evidence>
<feature type="compositionally biased region" description="Basic and acidic residues" evidence="1">
    <location>
        <begin position="43"/>
        <end position="54"/>
    </location>
</feature>
<dbReference type="EMBL" id="CH476732">
    <property type="protein sequence ID" value="EIE77085.1"/>
    <property type="molecule type" value="Genomic_DNA"/>
</dbReference>
<protein>
    <submittedName>
        <fullName evidence="2">Uncharacterized protein</fullName>
    </submittedName>
</protein>
<gene>
    <name evidence="2" type="ORF">RO3G_01789</name>
</gene>
<keyword evidence="3" id="KW-1185">Reference proteome</keyword>
<dbReference type="Proteomes" id="UP000009138">
    <property type="component" value="Unassembled WGS sequence"/>
</dbReference>
<accession>I1BLK5</accession>
<dbReference type="AlphaFoldDB" id="I1BLK5"/>
<evidence type="ECO:0000256" key="1">
    <source>
        <dbReference type="SAM" id="MobiDB-lite"/>
    </source>
</evidence>
<dbReference type="RefSeq" id="XP_067512481.1">
    <property type="nucleotide sequence ID" value="XM_067656380.1"/>
</dbReference>
<feature type="region of interest" description="Disordered" evidence="1">
    <location>
        <begin position="1"/>
        <end position="20"/>
    </location>
</feature>
<proteinExistence type="predicted"/>
<feature type="region of interest" description="Disordered" evidence="1">
    <location>
        <begin position="35"/>
        <end position="54"/>
    </location>
</feature>
<dbReference type="GeneID" id="93608761"/>
<sequence>MSQEHRDDIADQGLPQQTTLEKLWRQSKVVENELKNRQQGLLKKKDNNKDCQYK</sequence>
<evidence type="ECO:0000313" key="2">
    <source>
        <dbReference type="EMBL" id="EIE77085.1"/>
    </source>
</evidence>